<keyword evidence="5" id="KW-1185">Reference proteome</keyword>
<dbReference type="PANTHER" id="PTHR10272">
    <property type="entry name" value="PLATELET-ACTIVATING FACTOR ACETYLHYDROLASE"/>
    <property type="match status" value="1"/>
</dbReference>
<dbReference type="Pfam" id="PF03403">
    <property type="entry name" value="PAF-AH_p_II"/>
    <property type="match status" value="1"/>
</dbReference>
<sequence length="331" mass="35125">MPDMFSRRRLLQAAPALAAPSGLMGQVRTLDRVDLVDPARGRPIPTRIHMPAEPGLWPVVIFSHGFGGSLAAFGNSGRAWASKGMVVLHPTHTDSVQLPDPTLPADDARAVRAALAAAMGQGASGVSLTEVMERPVFLRSRLADIGFLQGLVKSRDARLPAAVRERIDPSRIGMGGHSFGAYLTLVACGARLAPEPQILPSGFRSGLVISGQGTGRLGLKPGAFDRMSTPLFSITGSRDFGAAGETPDWRLEAFRTARPGRQYAAILDGFRHGDFDAPDSDPALGKAAGRLRGLQSAFWRATLSGDASGWAELDRAAGASRAGYPMEVRRR</sequence>
<dbReference type="GO" id="GO:0003847">
    <property type="term" value="F:1-alkyl-2-acetylglycerophosphocholine esterase activity"/>
    <property type="evidence" value="ECO:0007669"/>
    <property type="project" value="TreeGrafter"/>
</dbReference>
<keyword evidence="3" id="KW-0443">Lipid metabolism</keyword>
<gene>
    <name evidence="4" type="ORF">HYN04_07980</name>
</gene>
<evidence type="ECO:0000313" key="4">
    <source>
        <dbReference type="EMBL" id="AWM77705.1"/>
    </source>
</evidence>
<dbReference type="Gene3D" id="3.40.50.1820">
    <property type="entry name" value="alpha/beta hydrolase"/>
    <property type="match status" value="1"/>
</dbReference>
<protein>
    <recommendedName>
        <fullName evidence="6">Dienelactone hydrolase</fullName>
    </recommendedName>
</protein>
<evidence type="ECO:0000313" key="5">
    <source>
        <dbReference type="Proteomes" id="UP000247763"/>
    </source>
</evidence>
<organism evidence="4 5">
    <name type="scientific">Phenylobacterium parvum</name>
    <dbReference type="NCBI Taxonomy" id="2201350"/>
    <lineage>
        <taxon>Bacteria</taxon>
        <taxon>Pseudomonadati</taxon>
        <taxon>Pseudomonadota</taxon>
        <taxon>Alphaproteobacteria</taxon>
        <taxon>Caulobacterales</taxon>
        <taxon>Caulobacteraceae</taxon>
        <taxon>Phenylobacterium</taxon>
    </lineage>
</organism>
<dbReference type="OrthoDB" id="339159at2"/>
<dbReference type="AlphaFoldDB" id="A0A2Z3HSA7"/>
<dbReference type="KEGG" id="phb:HYN04_07980"/>
<evidence type="ECO:0000256" key="1">
    <source>
        <dbReference type="ARBA" id="ARBA00022801"/>
    </source>
</evidence>
<dbReference type="Proteomes" id="UP000247763">
    <property type="component" value="Chromosome"/>
</dbReference>
<keyword evidence="1" id="KW-0378">Hydrolase</keyword>
<accession>A0A2Z3HSA7</accession>
<reference evidence="5" key="1">
    <citation type="submission" date="2018-05" db="EMBL/GenBank/DDBJ databases">
        <title>Genome sequencing of Phenylobacterium sp. HYN0004.</title>
        <authorList>
            <person name="Yi H."/>
            <person name="Baek C."/>
        </authorList>
    </citation>
    <scope>NUCLEOTIDE SEQUENCE [LARGE SCALE GENOMIC DNA]</scope>
    <source>
        <strain evidence="5">HYN0004</strain>
    </source>
</reference>
<dbReference type="PANTHER" id="PTHR10272:SF0">
    <property type="entry name" value="PLATELET-ACTIVATING FACTOR ACETYLHYDROLASE"/>
    <property type="match status" value="1"/>
</dbReference>
<dbReference type="EMBL" id="CP029479">
    <property type="protein sequence ID" value="AWM77705.1"/>
    <property type="molecule type" value="Genomic_DNA"/>
</dbReference>
<evidence type="ECO:0000256" key="3">
    <source>
        <dbReference type="ARBA" id="ARBA00023098"/>
    </source>
</evidence>
<evidence type="ECO:0008006" key="6">
    <source>
        <dbReference type="Google" id="ProtNLM"/>
    </source>
</evidence>
<evidence type="ECO:0000256" key="2">
    <source>
        <dbReference type="ARBA" id="ARBA00022963"/>
    </source>
</evidence>
<dbReference type="SUPFAM" id="SSF53474">
    <property type="entry name" value="alpha/beta-Hydrolases"/>
    <property type="match status" value="1"/>
</dbReference>
<proteinExistence type="predicted"/>
<dbReference type="RefSeq" id="WP_110450272.1">
    <property type="nucleotide sequence ID" value="NZ_CP029479.1"/>
</dbReference>
<keyword evidence="2" id="KW-0442">Lipid degradation</keyword>
<dbReference type="GO" id="GO:0016042">
    <property type="term" value="P:lipid catabolic process"/>
    <property type="evidence" value="ECO:0007669"/>
    <property type="project" value="UniProtKB-KW"/>
</dbReference>
<dbReference type="InterPro" id="IPR029058">
    <property type="entry name" value="AB_hydrolase_fold"/>
</dbReference>
<name>A0A2Z3HSA7_9CAUL</name>